<feature type="region of interest" description="Disordered" evidence="7">
    <location>
        <begin position="608"/>
        <end position="648"/>
    </location>
</feature>
<keyword evidence="3" id="KW-0227">DNA damage</keyword>
<feature type="compositionally biased region" description="Polar residues" evidence="7">
    <location>
        <begin position="226"/>
        <end position="239"/>
    </location>
</feature>
<keyword evidence="2" id="KW-0235">DNA replication</keyword>
<dbReference type="CTD" id="31801"/>
<evidence type="ECO:0000256" key="2">
    <source>
        <dbReference type="ARBA" id="ARBA00022705"/>
    </source>
</evidence>
<keyword evidence="4" id="KW-0143">Chaperone</keyword>
<feature type="region of interest" description="Disordered" evidence="7">
    <location>
        <begin position="160"/>
        <end position="245"/>
    </location>
</feature>
<feature type="region of interest" description="Disordered" evidence="7">
    <location>
        <begin position="916"/>
        <end position="999"/>
    </location>
</feature>
<feature type="region of interest" description="Disordered" evidence="7">
    <location>
        <begin position="280"/>
        <end position="435"/>
    </location>
</feature>
<feature type="region of interest" description="Disordered" evidence="7">
    <location>
        <begin position="740"/>
        <end position="766"/>
    </location>
</feature>
<feature type="compositionally biased region" description="Basic residues" evidence="7">
    <location>
        <begin position="336"/>
        <end position="346"/>
    </location>
</feature>
<evidence type="ECO:0000313" key="11">
    <source>
        <dbReference type="RefSeq" id="XP_011504216.1"/>
    </source>
</evidence>
<dbReference type="GO" id="GO:0005634">
    <property type="term" value="C:nucleus"/>
    <property type="evidence" value="ECO:0007669"/>
    <property type="project" value="UniProtKB-SubCell"/>
</dbReference>
<feature type="compositionally biased region" description="Acidic residues" evidence="7">
    <location>
        <begin position="628"/>
        <end position="644"/>
    </location>
</feature>
<accession>A0AAJ6YTR8</accession>
<feature type="domain" description="Chromatin assembly factor 1 subunit A dimerization" evidence="9">
    <location>
        <begin position="566"/>
        <end position="637"/>
    </location>
</feature>
<dbReference type="KEGG" id="csol:105367263"/>
<dbReference type="AlphaFoldDB" id="A0AAJ6YTR8"/>
<feature type="compositionally biased region" description="Acidic residues" evidence="7">
    <location>
        <begin position="286"/>
        <end position="296"/>
    </location>
</feature>
<evidence type="ECO:0000256" key="7">
    <source>
        <dbReference type="SAM" id="MobiDB-lite"/>
    </source>
</evidence>
<name>A0AAJ6YTR8_9HYME</name>
<dbReference type="Pfam" id="PF12253">
    <property type="entry name" value="CAF1A_dimeriz"/>
    <property type="match status" value="1"/>
</dbReference>
<dbReference type="GO" id="GO:0033186">
    <property type="term" value="C:CAF-1 complex"/>
    <property type="evidence" value="ECO:0007669"/>
    <property type="project" value="TreeGrafter"/>
</dbReference>
<dbReference type="RefSeq" id="XP_011504216.1">
    <property type="nucleotide sequence ID" value="XM_011505914.1"/>
</dbReference>
<evidence type="ECO:0000256" key="3">
    <source>
        <dbReference type="ARBA" id="ARBA00022763"/>
    </source>
</evidence>
<keyword evidence="10" id="KW-1185">Reference proteome</keyword>
<comment type="subcellular location">
    <subcellularLocation>
        <location evidence="1">Nucleus</location>
    </subcellularLocation>
</comment>
<feature type="compositionally biased region" description="Basic and acidic residues" evidence="7">
    <location>
        <begin position="297"/>
        <end position="323"/>
    </location>
</feature>
<evidence type="ECO:0000256" key="6">
    <source>
        <dbReference type="ARBA" id="ARBA00023242"/>
    </source>
</evidence>
<feature type="compositionally biased region" description="Polar residues" evidence="7">
    <location>
        <begin position="324"/>
        <end position="333"/>
    </location>
</feature>
<dbReference type="PANTHER" id="PTHR15272:SF0">
    <property type="entry name" value="CHROMATIN ASSEMBLY FACTOR 1 SUBUNIT A"/>
    <property type="match status" value="1"/>
</dbReference>
<evidence type="ECO:0000256" key="4">
    <source>
        <dbReference type="ARBA" id="ARBA00023186"/>
    </source>
</evidence>
<keyword evidence="6" id="KW-0539">Nucleus</keyword>
<dbReference type="InterPro" id="IPR021644">
    <property type="entry name" value="CAF-1_p150_acidic"/>
</dbReference>
<dbReference type="InterPro" id="IPR022043">
    <property type="entry name" value="CAF1A_DD"/>
</dbReference>
<dbReference type="GO" id="GO:0006281">
    <property type="term" value="P:DNA repair"/>
    <property type="evidence" value="ECO:0007669"/>
    <property type="project" value="UniProtKB-KW"/>
</dbReference>
<feature type="compositionally biased region" description="Acidic residues" evidence="7">
    <location>
        <begin position="608"/>
        <end position="618"/>
    </location>
</feature>
<evidence type="ECO:0000256" key="1">
    <source>
        <dbReference type="ARBA" id="ARBA00004123"/>
    </source>
</evidence>
<feature type="compositionally biased region" description="Low complexity" evidence="7">
    <location>
        <begin position="927"/>
        <end position="936"/>
    </location>
</feature>
<proteinExistence type="predicted"/>
<feature type="compositionally biased region" description="Polar residues" evidence="7">
    <location>
        <begin position="744"/>
        <end position="762"/>
    </location>
</feature>
<dbReference type="GeneID" id="105367263"/>
<keyword evidence="5" id="KW-0234">DNA repair</keyword>
<evidence type="ECO:0000259" key="8">
    <source>
        <dbReference type="Pfam" id="PF11600"/>
    </source>
</evidence>
<reference evidence="11" key="1">
    <citation type="submission" date="2025-08" db="UniProtKB">
        <authorList>
            <consortium name="RefSeq"/>
        </authorList>
    </citation>
    <scope>IDENTIFICATION</scope>
</reference>
<gene>
    <name evidence="11" type="primary">LOC105367263</name>
</gene>
<organism evidence="10 11">
    <name type="scientific">Ceratosolen solmsi marchali</name>
    <dbReference type="NCBI Taxonomy" id="326594"/>
    <lineage>
        <taxon>Eukaryota</taxon>
        <taxon>Metazoa</taxon>
        <taxon>Ecdysozoa</taxon>
        <taxon>Arthropoda</taxon>
        <taxon>Hexapoda</taxon>
        <taxon>Insecta</taxon>
        <taxon>Pterygota</taxon>
        <taxon>Neoptera</taxon>
        <taxon>Endopterygota</taxon>
        <taxon>Hymenoptera</taxon>
        <taxon>Apocrita</taxon>
        <taxon>Proctotrupomorpha</taxon>
        <taxon>Chalcidoidea</taxon>
        <taxon>Agaonidae</taxon>
        <taxon>Agaoninae</taxon>
        <taxon>Ceratosolen</taxon>
    </lineage>
</organism>
<feature type="compositionally biased region" description="Basic and acidic residues" evidence="7">
    <location>
        <begin position="177"/>
        <end position="190"/>
    </location>
</feature>
<dbReference type="GO" id="GO:0006334">
    <property type="term" value="P:nucleosome assembly"/>
    <property type="evidence" value="ECO:0007669"/>
    <property type="project" value="TreeGrafter"/>
</dbReference>
<dbReference type="Proteomes" id="UP000695007">
    <property type="component" value="Unplaced"/>
</dbReference>
<sequence length="1048" mass="121542">MKIMDLLGEDEECQVQGVFRSKNKTKQARLPFQSLRTDSPVVNKKRKTSASTDCRNVKHPKVNTKENSFEVSEMIEMEEIIIEKEAINDNEENNTSESDEMKDCSKSITITETQDLKNMKLTPQKGMEKTKKPEIKDQANSLTKFFKKIDNKDKINKKESISKSKVEDSAANSNNSKSKESLEKFQDFKNQKTKQNKNSNGVEETLKKSNDICRMNKDSNSKFKESTITNKSNPQSKQNTKSDDVKIKSNISNVKLQQLQIGNATINEADKTNLNSDINLHANNSCEDDDDDEDGDDSSKSDTDTKKTEYENSDSKDDNKITESVETIPTRNCSVKIKRLTPKQIKKKLEIQKNRENREKQKFEREKKLLEERENKKKEKEEKRRERKEKEKSLKEQKKKDKELRELKKQAEIEQKLKEKEAKEEERKRKEDEKLEAERKKLKAASNFVSFFVAKKPMESKPEEESKIERSNFMPFEIKADMRVAPVIRRTLNKHEKMKLDEVIGRSDIDRSKLYIDKIKTEKFNIKKSGRTWPFEANDDIIIIDEEESSNVIQASNTEVEKHRAKFFLFEENRRPPYWGTWRKISRTINPRRPFAMDTDCFDYEVDSDDEWEEEEPGESLHGSDDEKEKDEDNAEENEYDVDNDFMVPHGYLSEEEIGADEEDEDDINPEKQQTKLKILGEQFEAERNIKTKKLKPKVIGCIWLNKNNAYPQNTPEHAVHFLTVRHIWVNHVPLILTPPADAENTNDNENGTPSNKTNAASSARKAKALEEAMPDLIRLLHGNTHGRGFLVKEFLEYWGKKKEGEKSIPKAKLQQKFREIASWIACPEVGPMHEKVCWYVGEEYRIRYVAEEKLELPNQWSYSLTPRKRKLLPEILDKSDEKEKEKEKEKKTVPLITNFTKSLTPIDKQKQLMENTLTPKSKLNEKSTTSASASKITPPVNKPPKRASLISVPRGEPFSKSPRISLMDKFVTKDNSDTSNNSKRHDKSQQNLDDDDCLIMDNSDEHMEIMSMSSELNSGKIINKSICNIEIDKNENGIIENTDHSDR</sequence>
<dbReference type="Pfam" id="PF11600">
    <property type="entry name" value="CAF1A_acidic"/>
    <property type="match status" value="1"/>
</dbReference>
<evidence type="ECO:0000259" key="9">
    <source>
        <dbReference type="Pfam" id="PF12253"/>
    </source>
</evidence>
<dbReference type="PANTHER" id="PTHR15272">
    <property type="entry name" value="CHROMATIN ASSEMBLY FACTOR 1 SUBUNIT A CAF-1 SUBUNIT A"/>
    <property type="match status" value="1"/>
</dbReference>
<evidence type="ECO:0000313" key="10">
    <source>
        <dbReference type="Proteomes" id="UP000695007"/>
    </source>
</evidence>
<evidence type="ECO:0000256" key="5">
    <source>
        <dbReference type="ARBA" id="ARBA00023204"/>
    </source>
</evidence>
<dbReference type="GO" id="GO:0006260">
    <property type="term" value="P:DNA replication"/>
    <property type="evidence" value="ECO:0007669"/>
    <property type="project" value="UniProtKB-KW"/>
</dbReference>
<feature type="compositionally biased region" description="Basic and acidic residues" evidence="7">
    <location>
        <begin position="204"/>
        <end position="225"/>
    </location>
</feature>
<feature type="domain" description="Chromatin assembly factor 1 p150 subunit acidic region" evidence="8">
    <location>
        <begin position="345"/>
        <end position="483"/>
    </location>
</feature>
<protein>
    <submittedName>
        <fullName evidence="11">Chromatin assembly factor 1 subunit A-B</fullName>
    </submittedName>
</protein>
<feature type="compositionally biased region" description="Basic and acidic residues" evidence="7">
    <location>
        <begin position="347"/>
        <end position="435"/>
    </location>
</feature>